<dbReference type="Gene3D" id="3.30.300.30">
    <property type="match status" value="1"/>
</dbReference>
<evidence type="ECO:0000313" key="7">
    <source>
        <dbReference type="Proteomes" id="UP000747542"/>
    </source>
</evidence>
<dbReference type="GO" id="GO:0005777">
    <property type="term" value="C:peroxisome"/>
    <property type="evidence" value="ECO:0007669"/>
    <property type="project" value="UniProtKB-SubCell"/>
</dbReference>
<dbReference type="InterPro" id="IPR042099">
    <property type="entry name" value="ANL_N_sf"/>
</dbReference>
<dbReference type="EMBL" id="JAHLQT010036095">
    <property type="protein sequence ID" value="KAG7157935.1"/>
    <property type="molecule type" value="Genomic_DNA"/>
</dbReference>
<dbReference type="Proteomes" id="UP000747542">
    <property type="component" value="Unassembled WGS sequence"/>
</dbReference>
<comment type="subcellular location">
    <subcellularLocation>
        <location evidence="1">Peroxisome</location>
    </subcellularLocation>
</comment>
<comment type="similarity">
    <text evidence="2">Belongs to the ATP-dependent AMP-binding enzyme family.</text>
</comment>
<evidence type="ECO:0000259" key="5">
    <source>
        <dbReference type="Pfam" id="PF13193"/>
    </source>
</evidence>
<evidence type="ECO:0000256" key="3">
    <source>
        <dbReference type="ARBA" id="ARBA00023140"/>
    </source>
</evidence>
<keyword evidence="7" id="KW-1185">Reference proteome</keyword>
<dbReference type="InterPro" id="IPR020845">
    <property type="entry name" value="AMP-binding_CS"/>
</dbReference>
<name>A0A8J5JHZ9_HOMAM</name>
<dbReference type="AlphaFoldDB" id="A0A8J5JHZ9"/>
<keyword evidence="3" id="KW-0576">Peroxisome</keyword>
<dbReference type="Gene3D" id="3.40.50.12780">
    <property type="entry name" value="N-terminal domain of ligase-like"/>
    <property type="match status" value="1"/>
</dbReference>
<reference evidence="6" key="1">
    <citation type="journal article" date="2021" name="Sci. Adv.">
        <title>The American lobster genome reveals insights on longevity, neural, and immune adaptations.</title>
        <authorList>
            <person name="Polinski J.M."/>
            <person name="Zimin A.V."/>
            <person name="Clark K.F."/>
            <person name="Kohn A.B."/>
            <person name="Sadowski N."/>
            <person name="Timp W."/>
            <person name="Ptitsyn A."/>
            <person name="Khanna P."/>
            <person name="Romanova D.Y."/>
            <person name="Williams P."/>
            <person name="Greenwood S.J."/>
            <person name="Moroz L.L."/>
            <person name="Walt D.R."/>
            <person name="Bodnar A.G."/>
        </authorList>
    </citation>
    <scope>NUCLEOTIDE SEQUENCE</scope>
    <source>
        <strain evidence="6">GMGI-L3</strain>
    </source>
</reference>
<dbReference type="FunFam" id="3.30.300.30:FF:000007">
    <property type="entry name" value="4-coumarate--CoA ligase 2"/>
    <property type="match status" value="1"/>
</dbReference>
<protein>
    <submittedName>
        <fullName evidence="6">4-coumarate--CoA ligase 3-like 4</fullName>
    </submittedName>
</protein>
<comment type="caution">
    <text evidence="6">The sequence shown here is derived from an EMBL/GenBank/DDBJ whole genome shotgun (WGS) entry which is preliminary data.</text>
</comment>
<evidence type="ECO:0000259" key="4">
    <source>
        <dbReference type="Pfam" id="PF00501"/>
    </source>
</evidence>
<dbReference type="InterPro" id="IPR000873">
    <property type="entry name" value="AMP-dep_synth/lig_dom"/>
</dbReference>
<feature type="domain" description="AMP-binding enzyme C-terminal" evidence="5">
    <location>
        <begin position="464"/>
        <end position="538"/>
    </location>
</feature>
<dbReference type="GO" id="GO:0016405">
    <property type="term" value="F:CoA-ligase activity"/>
    <property type="evidence" value="ECO:0007669"/>
    <property type="project" value="TreeGrafter"/>
</dbReference>
<proteinExistence type="inferred from homology"/>
<accession>A0A8J5JHZ9</accession>
<dbReference type="PANTHER" id="PTHR24096">
    <property type="entry name" value="LONG-CHAIN-FATTY-ACID--COA LIGASE"/>
    <property type="match status" value="1"/>
</dbReference>
<keyword evidence="6" id="KW-0436">Ligase</keyword>
<dbReference type="PROSITE" id="PS00455">
    <property type="entry name" value="AMP_BINDING"/>
    <property type="match status" value="1"/>
</dbReference>
<dbReference type="Pfam" id="PF00501">
    <property type="entry name" value="AMP-binding"/>
    <property type="match status" value="1"/>
</dbReference>
<organism evidence="6 7">
    <name type="scientific">Homarus americanus</name>
    <name type="common">American lobster</name>
    <dbReference type="NCBI Taxonomy" id="6706"/>
    <lineage>
        <taxon>Eukaryota</taxon>
        <taxon>Metazoa</taxon>
        <taxon>Ecdysozoa</taxon>
        <taxon>Arthropoda</taxon>
        <taxon>Crustacea</taxon>
        <taxon>Multicrustacea</taxon>
        <taxon>Malacostraca</taxon>
        <taxon>Eumalacostraca</taxon>
        <taxon>Eucarida</taxon>
        <taxon>Decapoda</taxon>
        <taxon>Pleocyemata</taxon>
        <taxon>Astacidea</taxon>
        <taxon>Nephropoidea</taxon>
        <taxon>Nephropidae</taxon>
        <taxon>Homarus</taxon>
    </lineage>
</organism>
<dbReference type="SUPFAM" id="SSF56801">
    <property type="entry name" value="Acetyl-CoA synthetase-like"/>
    <property type="match status" value="1"/>
</dbReference>
<dbReference type="InterPro" id="IPR045851">
    <property type="entry name" value="AMP-bd_C_sf"/>
</dbReference>
<feature type="domain" description="AMP-dependent synthetase/ligase" evidence="4">
    <location>
        <begin position="58"/>
        <end position="413"/>
    </location>
</feature>
<evidence type="ECO:0000256" key="2">
    <source>
        <dbReference type="ARBA" id="ARBA00006432"/>
    </source>
</evidence>
<dbReference type="InterPro" id="IPR025110">
    <property type="entry name" value="AMP-bd_C"/>
</dbReference>
<gene>
    <name evidence="6" type="primary">4cl3-L4</name>
    <name evidence="6" type="ORF">Hamer_G019803</name>
</gene>
<evidence type="ECO:0000256" key="1">
    <source>
        <dbReference type="ARBA" id="ARBA00004275"/>
    </source>
</evidence>
<sequence>MTSWVTAASGRGVLATRTLTRTGARHICTSWSAHNIITSKYPDLEVVPGNLVTHVFKNSSKWANRVATECAVTGRQSTYSQLMDNIARMGGMLTKLGVKKGDVVAIVMLNRPEYPIVLLGAASIGAVANLLSTSSTPGKSLCNTAVEEICRHLNVSNPKLVVGDTGLEKNLDAALALHKKPVVLMMNGPSSISGSINLQHVLENTAVSFADPVETSRSDIAVMPYSSGTTGHPKGVTISHDSYQEAVFGYLPFFHVYGFFVKIMAAFHTGSKLVCVPKFNPDTFTRDINHYKVRYLHTVPTVLNFLAHSPTVTPEALTSLEVTLCGAAPVALSAAQALMEKIGRPIIFQEGYGMTEVLLTHLTPKTHQQIGNCGRLLPNVSAKVVDTVTGEELPPNHNGEICIKTPCMMSGYFQNTDATSAIFDKEGWLYSGDIGRYDEEGFFTIVDRTKELIKVKALQVAPSELEDVILQHPKVVEVGVVGVPDERLGEAPRAYVVTSAPTTETDIKEFVKLKLAPHKHLAGGVVFINEIPKSATGKLLRKELKKTALL</sequence>
<evidence type="ECO:0000313" key="6">
    <source>
        <dbReference type="EMBL" id="KAG7157935.1"/>
    </source>
</evidence>
<dbReference type="Pfam" id="PF13193">
    <property type="entry name" value="AMP-binding_C"/>
    <property type="match status" value="1"/>
</dbReference>
<dbReference type="PANTHER" id="PTHR24096:SF422">
    <property type="entry name" value="BCDNA.GH02901"/>
    <property type="match status" value="1"/>
</dbReference>